<evidence type="ECO:0000313" key="3">
    <source>
        <dbReference type="Proteomes" id="UP000242188"/>
    </source>
</evidence>
<feature type="domain" description="Integrase core" evidence="1">
    <location>
        <begin position="95"/>
        <end position="274"/>
    </location>
</feature>
<proteinExistence type="predicted"/>
<protein>
    <recommendedName>
        <fullName evidence="1">Integrase core domain-containing protein</fullName>
    </recommendedName>
</protein>
<dbReference type="InterPro" id="IPR012337">
    <property type="entry name" value="RNaseH-like_sf"/>
</dbReference>
<accession>A0A210QHQ9</accession>
<keyword evidence="3" id="KW-1185">Reference proteome</keyword>
<dbReference type="EMBL" id="NEDP02003604">
    <property type="protein sequence ID" value="OWF48303.1"/>
    <property type="molecule type" value="Genomic_DNA"/>
</dbReference>
<sequence>MNHGLWRSVRTTQRCLKRQKLQGRGDEACIEEIIKAVLRELEGHCRNLGVGQIWKQLRNEHGLLVKRQTVRDIVRIIDPQRSAKMRKGRLHRRAYTVKGPNYIWHVDGNDKLKPYGFCISGAIDGWSRKVIWLQVDKTNKNPNLICTYFLQTVEHLGIVPRNVRMDKGTENVGIADVQMLFRSAHNDDLVGTSVMFGSSNHNQRIERWWGYCRNSILQCYMDIFKDLELSGILQMANVLHTECLKFCFMRILRKELVTHACIWNKHRVRSMKHTNCPVGVPDFMFNHPEYFDSQQQGKPVDLHILMLCKDVYMKRVNLDQKIYLASGL</sequence>
<dbReference type="OrthoDB" id="6099050at2759"/>
<name>A0A210QHQ9_MIZYE</name>
<evidence type="ECO:0000313" key="2">
    <source>
        <dbReference type="EMBL" id="OWF48303.1"/>
    </source>
</evidence>
<dbReference type="Pfam" id="PF24764">
    <property type="entry name" value="rva_4"/>
    <property type="match status" value="1"/>
</dbReference>
<dbReference type="PANTHER" id="PTHR46791:SF13">
    <property type="entry name" value="CLR5 DOMAIN-CONTAINING PROTEIN"/>
    <property type="match status" value="1"/>
</dbReference>
<dbReference type="SUPFAM" id="SSF53098">
    <property type="entry name" value="Ribonuclease H-like"/>
    <property type="match status" value="1"/>
</dbReference>
<dbReference type="AlphaFoldDB" id="A0A210QHQ9"/>
<gene>
    <name evidence="2" type="ORF">KP79_PYT11844</name>
</gene>
<dbReference type="PANTHER" id="PTHR46791">
    <property type="entry name" value="EXPRESSED PROTEIN"/>
    <property type="match status" value="1"/>
</dbReference>
<reference evidence="2 3" key="1">
    <citation type="journal article" date="2017" name="Nat. Ecol. Evol.">
        <title>Scallop genome provides insights into evolution of bilaterian karyotype and development.</title>
        <authorList>
            <person name="Wang S."/>
            <person name="Zhang J."/>
            <person name="Jiao W."/>
            <person name="Li J."/>
            <person name="Xun X."/>
            <person name="Sun Y."/>
            <person name="Guo X."/>
            <person name="Huan P."/>
            <person name="Dong B."/>
            <person name="Zhang L."/>
            <person name="Hu X."/>
            <person name="Sun X."/>
            <person name="Wang J."/>
            <person name="Zhao C."/>
            <person name="Wang Y."/>
            <person name="Wang D."/>
            <person name="Huang X."/>
            <person name="Wang R."/>
            <person name="Lv J."/>
            <person name="Li Y."/>
            <person name="Zhang Z."/>
            <person name="Liu B."/>
            <person name="Lu W."/>
            <person name="Hui Y."/>
            <person name="Liang J."/>
            <person name="Zhou Z."/>
            <person name="Hou R."/>
            <person name="Li X."/>
            <person name="Liu Y."/>
            <person name="Li H."/>
            <person name="Ning X."/>
            <person name="Lin Y."/>
            <person name="Zhao L."/>
            <person name="Xing Q."/>
            <person name="Dou J."/>
            <person name="Li Y."/>
            <person name="Mao J."/>
            <person name="Guo H."/>
            <person name="Dou H."/>
            <person name="Li T."/>
            <person name="Mu C."/>
            <person name="Jiang W."/>
            <person name="Fu Q."/>
            <person name="Fu X."/>
            <person name="Miao Y."/>
            <person name="Liu J."/>
            <person name="Yu Q."/>
            <person name="Li R."/>
            <person name="Liao H."/>
            <person name="Li X."/>
            <person name="Kong Y."/>
            <person name="Jiang Z."/>
            <person name="Chourrout D."/>
            <person name="Li R."/>
            <person name="Bao Z."/>
        </authorList>
    </citation>
    <scope>NUCLEOTIDE SEQUENCE [LARGE SCALE GENOMIC DNA]</scope>
    <source>
        <strain evidence="2 3">PY_sf001</strain>
    </source>
</reference>
<dbReference type="Proteomes" id="UP000242188">
    <property type="component" value="Unassembled WGS sequence"/>
</dbReference>
<dbReference type="InterPro" id="IPR058913">
    <property type="entry name" value="Integrase_dom_put"/>
</dbReference>
<evidence type="ECO:0000259" key="1">
    <source>
        <dbReference type="Pfam" id="PF24764"/>
    </source>
</evidence>
<comment type="caution">
    <text evidence="2">The sequence shown here is derived from an EMBL/GenBank/DDBJ whole genome shotgun (WGS) entry which is preliminary data.</text>
</comment>
<organism evidence="2 3">
    <name type="scientific">Mizuhopecten yessoensis</name>
    <name type="common">Japanese scallop</name>
    <name type="synonym">Patinopecten yessoensis</name>
    <dbReference type="NCBI Taxonomy" id="6573"/>
    <lineage>
        <taxon>Eukaryota</taxon>
        <taxon>Metazoa</taxon>
        <taxon>Spiralia</taxon>
        <taxon>Lophotrochozoa</taxon>
        <taxon>Mollusca</taxon>
        <taxon>Bivalvia</taxon>
        <taxon>Autobranchia</taxon>
        <taxon>Pteriomorphia</taxon>
        <taxon>Pectinida</taxon>
        <taxon>Pectinoidea</taxon>
        <taxon>Pectinidae</taxon>
        <taxon>Mizuhopecten</taxon>
    </lineage>
</organism>